<evidence type="ECO:0000313" key="3">
    <source>
        <dbReference type="Proteomes" id="UP001066276"/>
    </source>
</evidence>
<keyword evidence="3" id="KW-1185">Reference proteome</keyword>
<evidence type="ECO:0000256" key="1">
    <source>
        <dbReference type="SAM" id="MobiDB-lite"/>
    </source>
</evidence>
<reference evidence="2" key="1">
    <citation type="journal article" date="2022" name="bioRxiv">
        <title>Sequencing and chromosome-scale assembly of the giantPleurodeles waltlgenome.</title>
        <authorList>
            <person name="Brown T."/>
            <person name="Elewa A."/>
            <person name="Iarovenko S."/>
            <person name="Subramanian E."/>
            <person name="Araus A.J."/>
            <person name="Petzold A."/>
            <person name="Susuki M."/>
            <person name="Suzuki K.-i.T."/>
            <person name="Hayashi T."/>
            <person name="Toyoda A."/>
            <person name="Oliveira C."/>
            <person name="Osipova E."/>
            <person name="Leigh N.D."/>
            <person name="Simon A."/>
            <person name="Yun M.H."/>
        </authorList>
    </citation>
    <scope>NUCLEOTIDE SEQUENCE</scope>
    <source>
        <strain evidence="2">20211129_DDA</strain>
        <tissue evidence="2">Liver</tissue>
    </source>
</reference>
<feature type="region of interest" description="Disordered" evidence="1">
    <location>
        <begin position="1"/>
        <end position="37"/>
    </location>
</feature>
<comment type="caution">
    <text evidence="2">The sequence shown here is derived from an EMBL/GenBank/DDBJ whole genome shotgun (WGS) entry which is preliminary data.</text>
</comment>
<evidence type="ECO:0000313" key="2">
    <source>
        <dbReference type="EMBL" id="KAJ1096338.1"/>
    </source>
</evidence>
<accession>A0AAV7LZF7</accession>
<dbReference type="Proteomes" id="UP001066276">
    <property type="component" value="Chromosome 10"/>
</dbReference>
<proteinExistence type="predicted"/>
<protein>
    <submittedName>
        <fullName evidence="2">Uncharacterized protein</fullName>
    </submittedName>
</protein>
<dbReference type="EMBL" id="JANPWB010000014">
    <property type="protein sequence ID" value="KAJ1096338.1"/>
    <property type="molecule type" value="Genomic_DNA"/>
</dbReference>
<sequence>MQCCRGAPPGEQSPRREWKRAGGACGDRSELPADSAWNNREEPGLLTTWLGHRFPGRADLEGHQQRPEYFARQDAACPRCSSVDADLLYMIWSWGSLHRFWKAVVDCLSECTARRVPFNWKVCVLGLFPRVDPPAEQAWKQSFGVWAAAEGVALRQEDALGLRQHPLSDRRGELEACLRAGCRGLDVDKSD</sequence>
<dbReference type="AlphaFoldDB" id="A0AAV7LZF7"/>
<name>A0AAV7LZF7_PLEWA</name>
<gene>
    <name evidence="2" type="ORF">NDU88_001481</name>
</gene>
<organism evidence="2 3">
    <name type="scientific">Pleurodeles waltl</name>
    <name type="common">Iberian ribbed newt</name>
    <dbReference type="NCBI Taxonomy" id="8319"/>
    <lineage>
        <taxon>Eukaryota</taxon>
        <taxon>Metazoa</taxon>
        <taxon>Chordata</taxon>
        <taxon>Craniata</taxon>
        <taxon>Vertebrata</taxon>
        <taxon>Euteleostomi</taxon>
        <taxon>Amphibia</taxon>
        <taxon>Batrachia</taxon>
        <taxon>Caudata</taxon>
        <taxon>Salamandroidea</taxon>
        <taxon>Salamandridae</taxon>
        <taxon>Pleurodelinae</taxon>
        <taxon>Pleurodeles</taxon>
    </lineage>
</organism>